<name>A0A7X3JQH3_9PSED</name>
<protein>
    <submittedName>
        <fullName evidence="3">Integrase</fullName>
    </submittedName>
</protein>
<gene>
    <name evidence="3" type="ORF">F9Z43_06795</name>
</gene>
<organism evidence="3 4">
    <name type="scientific">Pseudomonas monteilii</name>
    <dbReference type="NCBI Taxonomy" id="76759"/>
    <lineage>
        <taxon>Bacteria</taxon>
        <taxon>Pseudomonadati</taxon>
        <taxon>Pseudomonadota</taxon>
        <taxon>Gammaproteobacteria</taxon>
        <taxon>Pseudomonadales</taxon>
        <taxon>Pseudomonadaceae</taxon>
        <taxon>Pseudomonas</taxon>
    </lineage>
</organism>
<evidence type="ECO:0000259" key="2">
    <source>
        <dbReference type="PROSITE" id="PS51898"/>
    </source>
</evidence>
<dbReference type="EMBL" id="WEIK01000004">
    <property type="protein sequence ID" value="MVF49040.1"/>
    <property type="molecule type" value="Genomic_DNA"/>
</dbReference>
<evidence type="ECO:0000256" key="1">
    <source>
        <dbReference type="ARBA" id="ARBA00023172"/>
    </source>
</evidence>
<dbReference type="Gene3D" id="1.10.443.10">
    <property type="entry name" value="Intergrase catalytic core"/>
    <property type="match status" value="1"/>
</dbReference>
<dbReference type="GO" id="GO:0003677">
    <property type="term" value="F:DNA binding"/>
    <property type="evidence" value="ECO:0007669"/>
    <property type="project" value="InterPro"/>
</dbReference>
<comment type="caution">
    <text evidence="3">The sequence shown here is derived from an EMBL/GenBank/DDBJ whole genome shotgun (WGS) entry which is preliminary data.</text>
</comment>
<reference evidence="3 4" key="1">
    <citation type="submission" date="2019-10" db="EMBL/GenBank/DDBJ databases">
        <title>XDR Pseudomonas monteilii producing IMP-16 from LCR.</title>
        <authorList>
            <person name="Ballaben A."/>
            <person name="Doi Y."/>
        </authorList>
    </citation>
    <scope>NUCLEOTIDE SEQUENCE [LARGE SCALE GENOMIC DNA]</scope>
    <source>
        <strain evidence="3 4">597/14</strain>
    </source>
</reference>
<dbReference type="InterPro" id="IPR002104">
    <property type="entry name" value="Integrase_catalytic"/>
</dbReference>
<evidence type="ECO:0000313" key="4">
    <source>
        <dbReference type="Proteomes" id="UP000440965"/>
    </source>
</evidence>
<dbReference type="AlphaFoldDB" id="A0A7X3JQH3"/>
<dbReference type="InterPro" id="IPR013762">
    <property type="entry name" value="Integrase-like_cat_sf"/>
</dbReference>
<dbReference type="GO" id="GO:0015074">
    <property type="term" value="P:DNA integration"/>
    <property type="evidence" value="ECO:0007669"/>
    <property type="project" value="InterPro"/>
</dbReference>
<sequence length="622" mass="71188">MNNSTAEVLNLEALAKQPIDLKNSFDPELHELIVTTAEIDGTWIILSRFGDDIWKFNDFPKNMPTSKRQINFRNVPPAFRITMKMMVYRYLRRGRHGCTRPKGSTTRELVTKSLPFLRYLEQLNIKSLAKVTPEIVSTYVTNCKKQNSTTSNKPLSVKALFGRLLSIEEIYELSQFTHQPMVQHPWPGTSAYAIAGGHGIFRLGLTPLMPDEVFCTLFEQAYKQVEQGHHLLSLRDDLDHITIERKHYSLGGLNEIKNRHLKNKNWSGGVAALSKSLINLRTACYIVLASTSGCRNHEIVNLQLGAHHRTEDGEGTVYHWMRSKSDKSEGTFKWMIPEAAVRALRIMERWSAPYRKKIADEIAQLRRTNPQDPQIAEAAKHRDSLFLGIDKPNGMRVRTVCINTWHKSLRAFAKDCGLNWKISSHQFRRKFANYAAHSKFGDLRYLREHFTHWSFDVTLGYAMDDTWGEDFDLELYDEILTELSTIKVDTVANWIESELLAGGYGRALKKWQRDPQNLLIFKDHSSMLKSISESTAIRSNGHAWCTADNDGCVGNSSERTRCYGCEHAVIGRSHAPMYKRLYNDLKELRNCPDIGDGGRSRVERDLCRSREVLSQLGIDPEV</sequence>
<accession>A0A7X3JQH3</accession>
<dbReference type="Proteomes" id="UP000440965">
    <property type="component" value="Unassembled WGS sequence"/>
</dbReference>
<dbReference type="SUPFAM" id="SSF56349">
    <property type="entry name" value="DNA breaking-rejoining enzymes"/>
    <property type="match status" value="1"/>
</dbReference>
<evidence type="ECO:0000313" key="3">
    <source>
        <dbReference type="EMBL" id="MVF49040.1"/>
    </source>
</evidence>
<dbReference type="InterPro" id="IPR011010">
    <property type="entry name" value="DNA_brk_join_enz"/>
</dbReference>
<keyword evidence="1" id="KW-0233">DNA recombination</keyword>
<proteinExistence type="predicted"/>
<dbReference type="GO" id="GO:0006310">
    <property type="term" value="P:DNA recombination"/>
    <property type="evidence" value="ECO:0007669"/>
    <property type="project" value="UniProtKB-KW"/>
</dbReference>
<dbReference type="PROSITE" id="PS51898">
    <property type="entry name" value="TYR_RECOMBINASE"/>
    <property type="match status" value="1"/>
</dbReference>
<feature type="domain" description="Tyr recombinase" evidence="2">
    <location>
        <begin position="259"/>
        <end position="477"/>
    </location>
</feature>
<dbReference type="RefSeq" id="WP_332311287.1">
    <property type="nucleotide sequence ID" value="NZ_JBFUNT010000007.1"/>
</dbReference>